<dbReference type="RefSeq" id="YP_005225576.1">
    <property type="nucleotide sequence ID" value="NC_016845.1"/>
</dbReference>
<gene>
    <name evidence="1" type="ordered locus">KPHS_12760</name>
</gene>
<keyword evidence="2" id="KW-1185">Reference proteome</keyword>
<reference evidence="1 2" key="1">
    <citation type="journal article" date="2012" name="J. Bacteriol.">
        <title>Complete genome sequence of Klebsiella pneumoniae subsp. pneumoniae HS11286, a multidrug-resistant strain isolated from human sputum.</title>
        <authorList>
            <person name="Liu P."/>
            <person name="Li P."/>
            <person name="Jiang X."/>
            <person name="Bi D."/>
            <person name="Xie Y."/>
            <person name="Tai C."/>
            <person name="Deng Z."/>
            <person name="Rajakumar K."/>
            <person name="Ou H.Y."/>
        </authorList>
    </citation>
    <scope>NUCLEOTIDE SEQUENCE [LARGE SCALE GENOMIC DNA]</scope>
    <source>
        <strain evidence="1 2">HS11286</strain>
    </source>
</reference>
<dbReference type="GeneID" id="11846277"/>
<accession>A0A0H3GT49</accession>
<evidence type="ECO:0000313" key="1">
    <source>
        <dbReference type="EMBL" id="AEW59974.1"/>
    </source>
</evidence>
<dbReference type="Proteomes" id="UP000007841">
    <property type="component" value="Chromosome"/>
</dbReference>
<dbReference type="EMBL" id="CP003200">
    <property type="protein sequence ID" value="AEW59974.1"/>
    <property type="molecule type" value="Genomic_DNA"/>
</dbReference>
<dbReference type="AlphaFoldDB" id="A0A0H3GT49"/>
<dbReference type="STRING" id="1125630.KPHS_12760"/>
<sequence>MDGMSGGDKLMEHLQSIAKGLSSGDDLKVGFLEGAKYPDGTPVALVAATNEFGGTVKIPAHTRDLNFYVRRDGVSRFAKPSKANFAQSVMIPEHIVTIPSRPYFRKTISEHGPEWGGELGKLMKANDFDASKSLALMGERIKGQIQSSIIAFSEPPNAKSTVDKKGFNDPLIDSAHMLNSVDYEVKE</sequence>
<name>A0A0H3GT49_KLEPH</name>
<dbReference type="RefSeq" id="WP_014342915.1">
    <property type="nucleotide sequence ID" value="NC_016845.1"/>
</dbReference>
<organism evidence="1 2">
    <name type="scientific">Klebsiella pneumoniae subsp. pneumoniae (strain HS11286)</name>
    <dbReference type="NCBI Taxonomy" id="1125630"/>
    <lineage>
        <taxon>Bacteria</taxon>
        <taxon>Pseudomonadati</taxon>
        <taxon>Pseudomonadota</taxon>
        <taxon>Gammaproteobacteria</taxon>
        <taxon>Enterobacterales</taxon>
        <taxon>Enterobacteriaceae</taxon>
        <taxon>Klebsiella/Raoultella group</taxon>
        <taxon>Klebsiella</taxon>
        <taxon>Klebsiella pneumoniae complex</taxon>
    </lineage>
</organism>
<dbReference type="KEGG" id="kpm:KPHS_12760"/>
<protein>
    <submittedName>
        <fullName evidence="1">Uncharacterized protein</fullName>
    </submittedName>
</protein>
<evidence type="ECO:0000313" key="2">
    <source>
        <dbReference type="Proteomes" id="UP000007841"/>
    </source>
</evidence>
<dbReference type="PATRIC" id="fig|1125630.4.peg.1239"/>
<dbReference type="HOGENOM" id="CLU_096367_1_0_6"/>
<proteinExistence type="predicted"/>